<dbReference type="GO" id="GO:0005886">
    <property type="term" value="C:plasma membrane"/>
    <property type="evidence" value="ECO:0007669"/>
    <property type="project" value="TreeGrafter"/>
</dbReference>
<dbReference type="EMBL" id="JALJOQ010000096">
    <property type="protein sequence ID" value="KAK9798599.1"/>
    <property type="molecule type" value="Genomic_DNA"/>
</dbReference>
<organism evidence="7 8">
    <name type="scientific">Symbiochloris irregularis</name>
    <dbReference type="NCBI Taxonomy" id="706552"/>
    <lineage>
        <taxon>Eukaryota</taxon>
        <taxon>Viridiplantae</taxon>
        <taxon>Chlorophyta</taxon>
        <taxon>core chlorophytes</taxon>
        <taxon>Trebouxiophyceae</taxon>
        <taxon>Trebouxiales</taxon>
        <taxon>Trebouxiaceae</taxon>
        <taxon>Symbiochloris</taxon>
    </lineage>
</organism>
<feature type="transmembrane region" description="Helical" evidence="5">
    <location>
        <begin position="251"/>
        <end position="271"/>
    </location>
</feature>
<feature type="transmembrane region" description="Helical" evidence="5">
    <location>
        <begin position="212"/>
        <end position="231"/>
    </location>
</feature>
<dbReference type="Pfam" id="PF03105">
    <property type="entry name" value="SPX"/>
    <property type="match status" value="1"/>
</dbReference>
<name>A0AAW1NVB6_9CHLO</name>
<dbReference type="AlphaFoldDB" id="A0AAW1NVB6"/>
<evidence type="ECO:0000256" key="1">
    <source>
        <dbReference type="ARBA" id="ARBA00004141"/>
    </source>
</evidence>
<comment type="subcellular location">
    <subcellularLocation>
        <location evidence="1">Membrane</location>
        <topology evidence="1">Multi-pass membrane protein</topology>
    </subcellularLocation>
</comment>
<evidence type="ECO:0000256" key="5">
    <source>
        <dbReference type="SAM" id="Phobius"/>
    </source>
</evidence>
<dbReference type="GO" id="GO:0005315">
    <property type="term" value="F:phosphate transmembrane transporter activity"/>
    <property type="evidence" value="ECO:0007669"/>
    <property type="project" value="TreeGrafter"/>
</dbReference>
<feature type="transmembrane region" description="Helical" evidence="5">
    <location>
        <begin position="458"/>
        <end position="475"/>
    </location>
</feature>
<dbReference type="PANTHER" id="PTHR10283">
    <property type="entry name" value="SOLUTE CARRIER FAMILY 13 MEMBER"/>
    <property type="match status" value="1"/>
</dbReference>
<dbReference type="PANTHER" id="PTHR10283:SF92">
    <property type="entry name" value="LOW-AFFINITY PHOSPHATE TRANSPORTER PHO91"/>
    <property type="match status" value="1"/>
</dbReference>
<keyword evidence="3 5" id="KW-1133">Transmembrane helix</keyword>
<evidence type="ECO:0000256" key="2">
    <source>
        <dbReference type="ARBA" id="ARBA00022692"/>
    </source>
</evidence>
<evidence type="ECO:0000313" key="7">
    <source>
        <dbReference type="EMBL" id="KAK9798599.1"/>
    </source>
</evidence>
<feature type="transmembrane region" description="Helical" evidence="5">
    <location>
        <begin position="523"/>
        <end position="554"/>
    </location>
</feature>
<evidence type="ECO:0000313" key="8">
    <source>
        <dbReference type="Proteomes" id="UP001465755"/>
    </source>
</evidence>
<keyword evidence="4 5" id="KW-0472">Membrane</keyword>
<protein>
    <recommendedName>
        <fullName evidence="6">SPX domain-containing protein</fullName>
    </recommendedName>
</protein>
<dbReference type="Pfam" id="PF00939">
    <property type="entry name" value="Na_sulph_symp"/>
    <property type="match status" value="1"/>
</dbReference>
<dbReference type="InterPro" id="IPR001898">
    <property type="entry name" value="SLC13A/DASS"/>
</dbReference>
<evidence type="ECO:0000259" key="6">
    <source>
        <dbReference type="PROSITE" id="PS51382"/>
    </source>
</evidence>
<feature type="transmembrane region" description="Helical" evidence="5">
    <location>
        <begin position="383"/>
        <end position="405"/>
    </location>
</feature>
<sequence length="639" mass="70147">MKFTKELRYNAVEDWRAHYVNYGAFKKLIYGEEKRRVSELGTAVSGIPSDAENAWQEPLLAADDESFTKLLDNELVRVHEFYVQKRFIDLNMEGFRKALKKHDKVLAGPDHTARLKERYMPIVEDHCCTKRRPILEGAQHELQKLYAKVCCGGSNDLALVDLRRQMGEEVKFDRNTVFKDMVEKDRRTGTLRMDEGSAAASWWHAARQPASIALALAVFLTLLYAPTFAQPERRNCLALLAFASLLWCTEALPLFVTSMLVPFLVVVLRVLMDTSQHPPKRLTPQEAAPRIFHAMMSQVILLLLGGFTIAAALSKHAIAKSLASWVLAKPILRTLDAPHPFAKSLVIGIALASNLGGMTSPISSPQNLFAIERMSMEGGAPSWLSWFAVALPIALLGNLLCWGLLRLVYRDPSFVAVRPVQAITDPMSAKQVYIVAVSVASVVLWCLNSFLSRWTGEMGIIAILPMVAFYGFGILDKDDWNSMLWNVVMLAMGGLALGEAVTSSGLLLAIAQHLETLVEGYGVWQVAAIFCALVLVATTFISHTVGAMVILPIIQSVGASLPDPHPRLLVMAAALMCSGAMGLPVSGFPNMTAVSLEDARGVNYINTVDFLKVGLLGSVFAYVLVVTLGVSVMLYGIGW</sequence>
<comment type="caution">
    <text evidence="7">The sequence shown here is derived from an EMBL/GenBank/DDBJ whole genome shotgun (WGS) entry which is preliminary data.</text>
</comment>
<feature type="transmembrane region" description="Helical" evidence="5">
    <location>
        <begin position="619"/>
        <end position="637"/>
    </location>
</feature>
<dbReference type="InterPro" id="IPR004331">
    <property type="entry name" value="SPX_dom"/>
</dbReference>
<accession>A0AAW1NVB6</accession>
<feature type="transmembrane region" description="Helical" evidence="5">
    <location>
        <begin position="487"/>
        <end position="511"/>
    </location>
</feature>
<feature type="transmembrane region" description="Helical" evidence="5">
    <location>
        <begin position="432"/>
        <end position="452"/>
    </location>
</feature>
<dbReference type="PROSITE" id="PS51382">
    <property type="entry name" value="SPX"/>
    <property type="match status" value="1"/>
</dbReference>
<dbReference type="CDD" id="cd01115">
    <property type="entry name" value="SLC13_permease"/>
    <property type="match status" value="1"/>
</dbReference>
<evidence type="ECO:0000256" key="4">
    <source>
        <dbReference type="ARBA" id="ARBA00023136"/>
    </source>
</evidence>
<keyword evidence="8" id="KW-1185">Reference proteome</keyword>
<keyword evidence="2 5" id="KW-0812">Transmembrane</keyword>
<gene>
    <name evidence="7" type="ORF">WJX73_006781</name>
</gene>
<dbReference type="Proteomes" id="UP001465755">
    <property type="component" value="Unassembled WGS sequence"/>
</dbReference>
<feature type="domain" description="SPX" evidence="6">
    <location>
        <begin position="1"/>
        <end position="284"/>
    </location>
</feature>
<evidence type="ECO:0000256" key="3">
    <source>
        <dbReference type="ARBA" id="ARBA00022989"/>
    </source>
</evidence>
<reference evidence="7 8" key="1">
    <citation type="journal article" date="2024" name="Nat. Commun.">
        <title>Phylogenomics reveals the evolutionary origins of lichenization in chlorophyte algae.</title>
        <authorList>
            <person name="Puginier C."/>
            <person name="Libourel C."/>
            <person name="Otte J."/>
            <person name="Skaloud P."/>
            <person name="Haon M."/>
            <person name="Grisel S."/>
            <person name="Petersen M."/>
            <person name="Berrin J.G."/>
            <person name="Delaux P.M."/>
            <person name="Dal Grande F."/>
            <person name="Keller J."/>
        </authorList>
    </citation>
    <scope>NUCLEOTIDE SEQUENCE [LARGE SCALE GENOMIC DNA]</scope>
    <source>
        <strain evidence="7 8">SAG 2036</strain>
    </source>
</reference>
<proteinExistence type="predicted"/>
<dbReference type="GO" id="GO:0006797">
    <property type="term" value="P:polyphosphate metabolic process"/>
    <property type="evidence" value="ECO:0007669"/>
    <property type="project" value="TreeGrafter"/>
</dbReference>
<dbReference type="GO" id="GO:0006817">
    <property type="term" value="P:phosphate ion transport"/>
    <property type="evidence" value="ECO:0007669"/>
    <property type="project" value="TreeGrafter"/>
</dbReference>
<feature type="transmembrane region" description="Helical" evidence="5">
    <location>
        <begin position="291"/>
        <end position="313"/>
    </location>
</feature>